<organism evidence="2 3">
    <name type="scientific">Aquisphaera giovannonii</name>
    <dbReference type="NCBI Taxonomy" id="406548"/>
    <lineage>
        <taxon>Bacteria</taxon>
        <taxon>Pseudomonadati</taxon>
        <taxon>Planctomycetota</taxon>
        <taxon>Planctomycetia</taxon>
        <taxon>Isosphaerales</taxon>
        <taxon>Isosphaeraceae</taxon>
        <taxon>Aquisphaera</taxon>
    </lineage>
</organism>
<accession>A0A5B9WC48</accession>
<feature type="compositionally biased region" description="Low complexity" evidence="1">
    <location>
        <begin position="44"/>
        <end position="63"/>
    </location>
</feature>
<dbReference type="Proteomes" id="UP000324233">
    <property type="component" value="Chromosome"/>
</dbReference>
<dbReference type="EMBL" id="CP042997">
    <property type="protein sequence ID" value="QEH38097.1"/>
    <property type="molecule type" value="Genomic_DNA"/>
</dbReference>
<keyword evidence="3" id="KW-1185">Reference proteome</keyword>
<evidence type="ECO:0000313" key="2">
    <source>
        <dbReference type="EMBL" id="QEH38097.1"/>
    </source>
</evidence>
<evidence type="ECO:0000313" key="3">
    <source>
        <dbReference type="Proteomes" id="UP000324233"/>
    </source>
</evidence>
<feature type="region of interest" description="Disordered" evidence="1">
    <location>
        <begin position="44"/>
        <end position="72"/>
    </location>
</feature>
<protein>
    <submittedName>
        <fullName evidence="2">Uncharacterized protein</fullName>
    </submittedName>
</protein>
<reference evidence="2 3" key="1">
    <citation type="submission" date="2019-08" db="EMBL/GenBank/DDBJ databases">
        <title>Deep-cultivation of Planctomycetes and their phenomic and genomic characterization uncovers novel biology.</title>
        <authorList>
            <person name="Wiegand S."/>
            <person name="Jogler M."/>
            <person name="Boedeker C."/>
            <person name="Pinto D."/>
            <person name="Vollmers J."/>
            <person name="Rivas-Marin E."/>
            <person name="Kohn T."/>
            <person name="Peeters S.H."/>
            <person name="Heuer A."/>
            <person name="Rast P."/>
            <person name="Oberbeckmann S."/>
            <person name="Bunk B."/>
            <person name="Jeske O."/>
            <person name="Meyerdierks A."/>
            <person name="Storesund J.E."/>
            <person name="Kallscheuer N."/>
            <person name="Luecker S."/>
            <person name="Lage O.M."/>
            <person name="Pohl T."/>
            <person name="Merkel B.J."/>
            <person name="Hornburger P."/>
            <person name="Mueller R.-W."/>
            <person name="Bruemmer F."/>
            <person name="Labrenz M."/>
            <person name="Spormann A.M."/>
            <person name="Op den Camp H."/>
            <person name="Overmann J."/>
            <person name="Amann R."/>
            <person name="Jetten M.S.M."/>
            <person name="Mascher T."/>
            <person name="Medema M.H."/>
            <person name="Devos D.P."/>
            <person name="Kaster A.-K."/>
            <person name="Ovreas L."/>
            <person name="Rohde M."/>
            <person name="Galperin M.Y."/>
            <person name="Jogler C."/>
        </authorList>
    </citation>
    <scope>NUCLEOTIDE SEQUENCE [LARGE SCALE GENOMIC DNA]</scope>
    <source>
        <strain evidence="2 3">OJF2</strain>
    </source>
</reference>
<proteinExistence type="predicted"/>
<dbReference type="AlphaFoldDB" id="A0A5B9WC48"/>
<dbReference type="RefSeq" id="WP_148597576.1">
    <property type="nucleotide sequence ID" value="NZ_CP042997.1"/>
</dbReference>
<gene>
    <name evidence="2" type="ORF">OJF2_66950</name>
</gene>
<dbReference type="KEGG" id="agv:OJF2_66950"/>
<evidence type="ECO:0000256" key="1">
    <source>
        <dbReference type="SAM" id="MobiDB-lite"/>
    </source>
</evidence>
<sequence>MTGAGDDARMPRARERNRFRMALAFFLAWVAALAITALLSAYRPAPRASRGAPPEAPAETAPADTSEQPGQG</sequence>
<name>A0A5B9WC48_9BACT</name>